<evidence type="ECO:0000256" key="1">
    <source>
        <dbReference type="SAM" id="MobiDB-lite"/>
    </source>
</evidence>
<gene>
    <name evidence="2" type="ORF">S06H3_16583</name>
</gene>
<feature type="non-terminal residue" evidence="2">
    <location>
        <position position="1"/>
    </location>
</feature>
<reference evidence="2" key="1">
    <citation type="journal article" date="2014" name="Front. Microbiol.">
        <title>High frequency of phylogenetically diverse reductive dehalogenase-homologous genes in deep subseafloor sedimentary metagenomes.</title>
        <authorList>
            <person name="Kawai M."/>
            <person name="Futagami T."/>
            <person name="Toyoda A."/>
            <person name="Takaki Y."/>
            <person name="Nishi S."/>
            <person name="Hori S."/>
            <person name="Arai W."/>
            <person name="Tsubouchi T."/>
            <person name="Morono Y."/>
            <person name="Uchiyama I."/>
            <person name="Ito T."/>
            <person name="Fujiyama A."/>
            <person name="Inagaki F."/>
            <person name="Takami H."/>
        </authorList>
    </citation>
    <scope>NUCLEOTIDE SEQUENCE</scope>
    <source>
        <strain evidence="2">Expedition CK06-06</strain>
    </source>
</reference>
<evidence type="ECO:0000313" key="2">
    <source>
        <dbReference type="EMBL" id="GAI17261.1"/>
    </source>
</evidence>
<comment type="caution">
    <text evidence="2">The sequence shown here is derived from an EMBL/GenBank/DDBJ whole genome shotgun (WGS) entry which is preliminary data.</text>
</comment>
<protein>
    <submittedName>
        <fullName evidence="2">Uncharacterized protein</fullName>
    </submittedName>
</protein>
<feature type="region of interest" description="Disordered" evidence="1">
    <location>
        <begin position="25"/>
        <end position="101"/>
    </location>
</feature>
<dbReference type="EMBL" id="BARV01008212">
    <property type="protein sequence ID" value="GAI17261.1"/>
    <property type="molecule type" value="Genomic_DNA"/>
</dbReference>
<accession>X1MGQ1</accession>
<organism evidence="2">
    <name type="scientific">marine sediment metagenome</name>
    <dbReference type="NCBI Taxonomy" id="412755"/>
    <lineage>
        <taxon>unclassified sequences</taxon>
        <taxon>metagenomes</taxon>
        <taxon>ecological metagenomes</taxon>
    </lineage>
</organism>
<feature type="compositionally biased region" description="Polar residues" evidence="1">
    <location>
        <begin position="29"/>
        <end position="62"/>
    </location>
</feature>
<sequence length="180" mass="20046">AEISKQLQDQGVAPKEINDALNQAKVKTAVSQPEQNTQDISQPQNMQQSIMQTQEFQQQPTGEENIPQQAPQAGQAPAQGQAQEQYYPETPQAYAGQEYYAPQQPVNTDTISEIAEQIVAEKFSEFKKKTGDLASFKTNIQEQVGDIDERLKRIENSIEKLQQDIISKIGGSRRKIPASS</sequence>
<proteinExistence type="predicted"/>
<name>X1MGQ1_9ZZZZ</name>
<dbReference type="AlphaFoldDB" id="X1MGQ1"/>
<feature type="compositionally biased region" description="Low complexity" evidence="1">
    <location>
        <begin position="67"/>
        <end position="89"/>
    </location>
</feature>